<sequence>MSECVGQLVESEFIYLALVNVLPAGQMALARIVKLGQGEIF</sequence>
<accession>D2R959</accession>
<dbReference type="STRING" id="530564.Psta_1208"/>
<keyword evidence="2" id="KW-1185">Reference proteome</keyword>
<evidence type="ECO:0000313" key="1">
    <source>
        <dbReference type="EMBL" id="ADB15886.1"/>
    </source>
</evidence>
<organism evidence="1 2">
    <name type="scientific">Pirellula staleyi (strain ATCC 27377 / DSM 6068 / ICPB 4128)</name>
    <name type="common">Pirella staleyi</name>
    <dbReference type="NCBI Taxonomy" id="530564"/>
    <lineage>
        <taxon>Bacteria</taxon>
        <taxon>Pseudomonadati</taxon>
        <taxon>Planctomycetota</taxon>
        <taxon>Planctomycetia</taxon>
        <taxon>Pirellulales</taxon>
        <taxon>Pirellulaceae</taxon>
        <taxon>Pirellula</taxon>
    </lineage>
</organism>
<reference evidence="1 2" key="1">
    <citation type="journal article" date="2009" name="Stand. Genomic Sci.">
        <title>Complete genome sequence of Pirellula staleyi type strain (ATCC 27377).</title>
        <authorList>
            <person name="Clum A."/>
            <person name="Tindall B.J."/>
            <person name="Sikorski J."/>
            <person name="Ivanova N."/>
            <person name="Mavrommatis K."/>
            <person name="Lucas S."/>
            <person name="Glavina del Rio T."/>
            <person name="Nolan M."/>
            <person name="Chen F."/>
            <person name="Tice H."/>
            <person name="Pitluck S."/>
            <person name="Cheng J.F."/>
            <person name="Chertkov O."/>
            <person name="Brettin T."/>
            <person name="Han C."/>
            <person name="Detter J.C."/>
            <person name="Kuske C."/>
            <person name="Bruce D."/>
            <person name="Goodwin L."/>
            <person name="Ovchinikova G."/>
            <person name="Pati A."/>
            <person name="Mikhailova N."/>
            <person name="Chen A."/>
            <person name="Palaniappan K."/>
            <person name="Land M."/>
            <person name="Hauser L."/>
            <person name="Chang Y.J."/>
            <person name="Jeffries C.D."/>
            <person name="Chain P."/>
            <person name="Rohde M."/>
            <person name="Goker M."/>
            <person name="Bristow J."/>
            <person name="Eisen J.A."/>
            <person name="Markowitz V."/>
            <person name="Hugenholtz P."/>
            <person name="Kyrpides N.C."/>
            <person name="Klenk H.P."/>
            <person name="Lapidus A."/>
        </authorList>
    </citation>
    <scope>NUCLEOTIDE SEQUENCE [LARGE SCALE GENOMIC DNA]</scope>
    <source>
        <strain evidence="2">ATCC 27377 / DSM 6068 / ICPB 4128</strain>
    </source>
</reference>
<dbReference type="EMBL" id="CP001848">
    <property type="protein sequence ID" value="ADB15886.1"/>
    <property type="molecule type" value="Genomic_DNA"/>
</dbReference>
<gene>
    <name evidence="1" type="ordered locus">Psta_1208</name>
</gene>
<proteinExistence type="predicted"/>
<evidence type="ECO:0000313" key="2">
    <source>
        <dbReference type="Proteomes" id="UP000001887"/>
    </source>
</evidence>
<dbReference type="KEGG" id="psl:Psta_1208"/>
<dbReference type="HOGENOM" id="CLU_3274277_0_0_0"/>
<dbReference type="AlphaFoldDB" id="D2R959"/>
<protein>
    <submittedName>
        <fullName evidence="1">Uncharacterized protein</fullName>
    </submittedName>
</protein>
<dbReference type="Proteomes" id="UP000001887">
    <property type="component" value="Chromosome"/>
</dbReference>
<name>D2R959_PIRSD</name>